<gene>
    <name evidence="1" type="ORF">AVDCRST_MAG64-3329</name>
</gene>
<name>A0A6J4PXC8_9BACT</name>
<dbReference type="EMBL" id="CADCUQ010000768">
    <property type="protein sequence ID" value="CAA9428603.1"/>
    <property type="molecule type" value="Genomic_DNA"/>
</dbReference>
<proteinExistence type="predicted"/>
<organism evidence="1">
    <name type="scientific">uncultured Phycisphaerae bacterium</name>
    <dbReference type="NCBI Taxonomy" id="904963"/>
    <lineage>
        <taxon>Bacteria</taxon>
        <taxon>Pseudomonadati</taxon>
        <taxon>Planctomycetota</taxon>
        <taxon>Phycisphaerae</taxon>
        <taxon>environmental samples</taxon>
    </lineage>
</organism>
<accession>A0A6J4PXC8</accession>
<sequence>MALDDLRQNDMMGHLLAALEKKKDIGHYGRLVFAMVARHFLEPDDLIELLQKNPNFSEVQARALVGQVNSRDYNPPKREKIMQYQAEQDFPICPGGDDPDACNVYRNLKFPDSVYQHIAEYHEQKAGA</sequence>
<protein>
    <submittedName>
        <fullName evidence="1">Uncharacterized protein</fullName>
    </submittedName>
</protein>
<reference evidence="1" key="1">
    <citation type="submission" date="2020-02" db="EMBL/GenBank/DDBJ databases">
        <authorList>
            <person name="Meier V. D."/>
        </authorList>
    </citation>
    <scope>NUCLEOTIDE SEQUENCE</scope>
    <source>
        <strain evidence="1">AVDCRST_MAG64</strain>
    </source>
</reference>
<evidence type="ECO:0000313" key="1">
    <source>
        <dbReference type="EMBL" id="CAA9428603.1"/>
    </source>
</evidence>
<dbReference type="AlphaFoldDB" id="A0A6J4PXC8"/>